<sequence length="116" mass="12687">MESFVCLLCDWAGTPEPFLVPSGGPGGIEFLPLRRGGVKPLLCALEVVIDGTKMVRLGNFETRDQAAGLGIFFHNPLLAQGTTFHCRVRPVRDYFGADYTDPNLYVGRNEKFVPAG</sequence>
<name>A0A0U1D950_9MYCO</name>
<organism evidence="1 2">
    <name type="scientific">Mycobacterium europaeum</name>
    <dbReference type="NCBI Taxonomy" id="761804"/>
    <lineage>
        <taxon>Bacteria</taxon>
        <taxon>Bacillati</taxon>
        <taxon>Actinomycetota</taxon>
        <taxon>Actinomycetes</taxon>
        <taxon>Mycobacteriales</taxon>
        <taxon>Mycobacteriaceae</taxon>
        <taxon>Mycobacterium</taxon>
        <taxon>Mycobacterium simiae complex</taxon>
    </lineage>
</organism>
<dbReference type="RefSeq" id="WP_090420383.1">
    <property type="nucleotide sequence ID" value="NZ_CTEC01000001.1"/>
</dbReference>
<evidence type="ECO:0000313" key="1">
    <source>
        <dbReference type="EMBL" id="CQD10598.1"/>
    </source>
</evidence>
<keyword evidence="2" id="KW-1185">Reference proteome</keyword>
<accession>A0A0U1D950</accession>
<reference evidence="2" key="1">
    <citation type="submission" date="2015-03" db="EMBL/GenBank/DDBJ databases">
        <authorList>
            <person name="Urmite Genomes"/>
        </authorList>
    </citation>
    <scope>NUCLEOTIDE SEQUENCE [LARGE SCALE GENOMIC DNA]</scope>
    <source>
        <strain evidence="2">CSUR P1344</strain>
    </source>
</reference>
<evidence type="ECO:0000313" key="2">
    <source>
        <dbReference type="Proteomes" id="UP000199601"/>
    </source>
</evidence>
<dbReference type="Proteomes" id="UP000199601">
    <property type="component" value="Unassembled WGS sequence"/>
</dbReference>
<proteinExistence type="predicted"/>
<protein>
    <submittedName>
        <fullName evidence="1">Uncharacterized protein</fullName>
    </submittedName>
</protein>
<gene>
    <name evidence="1" type="ORF">BN000_02187</name>
</gene>
<dbReference type="EMBL" id="CTEC01000001">
    <property type="protein sequence ID" value="CQD10598.1"/>
    <property type="molecule type" value="Genomic_DNA"/>
</dbReference>
<dbReference type="AlphaFoldDB" id="A0A0U1D950"/>